<dbReference type="AlphaFoldDB" id="A0AAU9VS51"/>
<dbReference type="Proteomes" id="UP001159428">
    <property type="component" value="Unassembled WGS sequence"/>
</dbReference>
<organism evidence="1 2">
    <name type="scientific">Pocillopora meandrina</name>
    <dbReference type="NCBI Taxonomy" id="46732"/>
    <lineage>
        <taxon>Eukaryota</taxon>
        <taxon>Metazoa</taxon>
        <taxon>Cnidaria</taxon>
        <taxon>Anthozoa</taxon>
        <taxon>Hexacorallia</taxon>
        <taxon>Scleractinia</taxon>
        <taxon>Astrocoeniina</taxon>
        <taxon>Pocilloporidae</taxon>
        <taxon>Pocillopora</taxon>
    </lineage>
</organism>
<evidence type="ECO:0000313" key="2">
    <source>
        <dbReference type="Proteomes" id="UP001159428"/>
    </source>
</evidence>
<evidence type="ECO:0000313" key="1">
    <source>
        <dbReference type="EMBL" id="CAH3036530.1"/>
    </source>
</evidence>
<name>A0AAU9VS51_9CNID</name>
<protein>
    <submittedName>
        <fullName evidence="1">Uncharacterized protein</fullName>
    </submittedName>
</protein>
<accession>A0AAU9VS51</accession>
<proteinExistence type="predicted"/>
<keyword evidence="2" id="KW-1185">Reference proteome</keyword>
<gene>
    <name evidence="1" type="ORF">PMEA_00016942</name>
</gene>
<sequence length="79" mass="9779">MEPNTITSEHFHGWRLKTNFSTASLEWAYYPNKTEEHRFLEDCRMIDVYLCTQEKFQFLRDKGYNVVEMWECQWCKMKE</sequence>
<dbReference type="EMBL" id="CALNXJ010000003">
    <property type="protein sequence ID" value="CAH3036530.1"/>
    <property type="molecule type" value="Genomic_DNA"/>
</dbReference>
<comment type="caution">
    <text evidence="1">The sequence shown here is derived from an EMBL/GenBank/DDBJ whole genome shotgun (WGS) entry which is preliminary data.</text>
</comment>
<reference evidence="1 2" key="1">
    <citation type="submission" date="2022-05" db="EMBL/GenBank/DDBJ databases">
        <authorList>
            <consortium name="Genoscope - CEA"/>
            <person name="William W."/>
        </authorList>
    </citation>
    <scope>NUCLEOTIDE SEQUENCE [LARGE SCALE GENOMIC DNA]</scope>
</reference>